<keyword evidence="8" id="KW-1185">Reference proteome</keyword>
<sequence length="1658" mass="181852">MKKYLQKSLRIFTWLIAIVFTIVFAALIIIQVPAFQNFAKDKIVTYLNEKVKTKVVVNKLKIEFPQKIVLEGVYFEDQNKDTLLAGKKIAVDISLLQLLDNSVIINTIDLDGITANVSRDKAGIFNFDYLIKAFETSKKEPQAPSDPLVISLGKINLDTINIRYNDAFGKSDIALKLQHLDTRIDNFDLDKMDFAVPKVKVQGLKLKYSQGLVQNSIPPAKTADSSPNLKLSLGELDLSKISIAYKDDQSQLDTELDFKKLFAKFDRTDLSNQVILIDKIELTNAEGKLAIGKIKKVAEASTVSTRGRNDWDVKIKKLSLNRVGFAFDDNNSVAVRKGIDYKHLALSGLSTQINTIHYSNISTSAIVESLTVKEKSGLAIESFKAELFYGRKNAFFKNLYLKTPQTLVQNQIEIGYPSIESFSTNLGDISINANLQKSTIGFKDILVFVPTLANTNPFKDNPNAILAIDTKVGGKLKNISIPKLQISGIGSTTVDASGKITGLPDVDKANFDLVINQFETTAKDLTAFVPKGTVPKTIQLPAAFNLKGSFKGSIQDFYTDLVLGSSYGGAKLKGQFNQAVKNKEKYNATAELQNFDLGKLIKNAAVGKISLNTTITGSGLDPKSANASLNGTIKQLYYNKYNYQNLALKGKINNGSFDAAANSTDPNLSFDLVANGGFNDKYPKGKIKLNLDIADLEKLNLHAGPLKIRGDVIADIESADVDYLNGSFNILNLTVADEKEEFVTDSISLIAVATADKNSLVVKSPFLSANVDGKYKLSKIGAAIANSVAHYYGSATLAKQSKTENQSLAFELKVTDSPLLLKLVPAIKSLEPIAVTGRYNTINDSIVLNGSIPKLVYGTNTITNAILSIDKQDDALVYNIMIDDIQNEQFQLPYTALNGAVEKNLLDYNLLLKDIQDKDRYTISGMLKVDDNATVIQLDPNKLMLNYESWTIDPKNSIRVGKQGINASNFELSNTGSSIKIQSENNKENAPLAIDFKDFKIETISSMVEKSDLQINGNINGSALVKNLSQSPIFTADLDVANFAFKKDTLGDIKIQIDNALANTLNAAVAITGQGNQVDLTGAYKIDSGNLNFDLLIGKLNLKSIQGFTLGNLKESTGHFDGSFKVTGNSSEPKLNGDLQFNEIGFKVSTLNATFKSMNDKISFVNDEIRLNQFTIKDEKDNDLVIDGSISSKDLTNPGFNLTVVADNFQALNSKEKDNDLFYGEMYLDNRLSIKGNLNSPIVEGNIKVNKDTKFTIVMPQSDPSIADREGIVEFIDQDNPTLITKVAVDENLSQTEITGINASVNIEVDKEASLSIVIDKANGDFLELKGEAQLNGGIDPSGKTTLTGRYELTEGAYEMNFNFIKRKFEIKDGSYILWTGEPTAADINITAVYKNEAAPLDLVNDQLGGAADAVRNTYKQKIPFETELKMNGDLMKPSISFDIVLPDGNNSVSAEVINTTQSKLTQLRQQPDELNKQVFALLLLNRFIGENPFSSEAGGSSVASIARESASKILSQQLNNLAGDLINGVELNFDLNTSQDFTTGQEENKTDLSVGVSKRLFNDRLKVTVGSSFGLEGPQQTNETTNNIAGDVSVEYQLSQDGRYKLKAYRLNKYQVALQGQVIETGVAFILTLDYNKFRELFQSSKDKKDEVKTKKK</sequence>
<evidence type="ECO:0000256" key="2">
    <source>
        <dbReference type="ARBA" id="ARBA00022692"/>
    </source>
</evidence>
<feature type="domain" description="Translocation and assembly module TamB C-terminal" evidence="6">
    <location>
        <begin position="1173"/>
        <end position="1620"/>
    </location>
</feature>
<dbReference type="InterPro" id="IPR052894">
    <property type="entry name" value="AsmA-related"/>
</dbReference>
<evidence type="ECO:0000256" key="5">
    <source>
        <dbReference type="SAM" id="Phobius"/>
    </source>
</evidence>
<keyword evidence="3 5" id="KW-1133">Transmembrane helix</keyword>
<gene>
    <name evidence="7" type="ORF">H8R23_14735</name>
</gene>
<dbReference type="PANTHER" id="PTHR30441">
    <property type="entry name" value="DUF748 DOMAIN-CONTAINING PROTEIN"/>
    <property type="match status" value="1"/>
</dbReference>
<comment type="caution">
    <text evidence="7">The sequence shown here is derived from an EMBL/GenBank/DDBJ whole genome shotgun (WGS) entry which is preliminary data.</text>
</comment>
<evidence type="ECO:0000256" key="3">
    <source>
        <dbReference type="ARBA" id="ARBA00022989"/>
    </source>
</evidence>
<keyword evidence="4 5" id="KW-0472">Membrane</keyword>
<dbReference type="Proteomes" id="UP000629963">
    <property type="component" value="Unassembled WGS sequence"/>
</dbReference>
<comment type="subcellular location">
    <subcellularLocation>
        <location evidence="1">Membrane</location>
        <topology evidence="1">Single-pass membrane protein</topology>
    </subcellularLocation>
</comment>
<organism evidence="7 8">
    <name type="scientific">Flavobacterium kayseriense</name>
    <dbReference type="NCBI Taxonomy" id="2764714"/>
    <lineage>
        <taxon>Bacteria</taxon>
        <taxon>Pseudomonadati</taxon>
        <taxon>Bacteroidota</taxon>
        <taxon>Flavobacteriia</taxon>
        <taxon>Flavobacteriales</taxon>
        <taxon>Flavobacteriaceae</taxon>
        <taxon>Flavobacterium</taxon>
    </lineage>
</organism>
<dbReference type="RefSeq" id="WP_187011165.1">
    <property type="nucleotide sequence ID" value="NZ_JACRUI010000006.1"/>
</dbReference>
<accession>A0ABR7JAV7</accession>
<dbReference type="Pfam" id="PF05359">
    <property type="entry name" value="DUF748"/>
    <property type="match status" value="1"/>
</dbReference>
<feature type="transmembrane region" description="Helical" evidence="5">
    <location>
        <begin position="12"/>
        <end position="32"/>
    </location>
</feature>
<evidence type="ECO:0000256" key="1">
    <source>
        <dbReference type="ARBA" id="ARBA00004167"/>
    </source>
</evidence>
<dbReference type="PANTHER" id="PTHR30441:SF8">
    <property type="entry name" value="DUF748 DOMAIN-CONTAINING PROTEIN"/>
    <property type="match status" value="1"/>
</dbReference>
<reference evidence="7 8" key="1">
    <citation type="submission" date="2020-08" db="EMBL/GenBank/DDBJ databases">
        <title>Description of novel Flavobacterium F-380 isolate.</title>
        <authorList>
            <person name="Saticioglu I.B."/>
            <person name="Duman M."/>
            <person name="Altun S."/>
        </authorList>
    </citation>
    <scope>NUCLEOTIDE SEQUENCE [LARGE SCALE GENOMIC DNA]</scope>
    <source>
        <strain evidence="7 8">F-380</strain>
    </source>
</reference>
<dbReference type="InterPro" id="IPR008023">
    <property type="entry name" value="DUF748"/>
</dbReference>
<evidence type="ECO:0000256" key="4">
    <source>
        <dbReference type="ARBA" id="ARBA00023136"/>
    </source>
</evidence>
<protein>
    <submittedName>
        <fullName evidence="7">Translocation/assembly module TamB domain-containing protein</fullName>
    </submittedName>
</protein>
<evidence type="ECO:0000259" key="6">
    <source>
        <dbReference type="Pfam" id="PF04357"/>
    </source>
</evidence>
<name>A0ABR7JAV7_9FLAO</name>
<keyword evidence="2 5" id="KW-0812">Transmembrane</keyword>
<proteinExistence type="predicted"/>
<evidence type="ECO:0000313" key="8">
    <source>
        <dbReference type="Proteomes" id="UP000629963"/>
    </source>
</evidence>
<evidence type="ECO:0000313" key="7">
    <source>
        <dbReference type="EMBL" id="MBC5842666.1"/>
    </source>
</evidence>
<dbReference type="EMBL" id="JACRUJ010000006">
    <property type="protein sequence ID" value="MBC5842666.1"/>
    <property type="molecule type" value="Genomic_DNA"/>
</dbReference>
<dbReference type="InterPro" id="IPR007452">
    <property type="entry name" value="TamB_C"/>
</dbReference>
<dbReference type="Pfam" id="PF04357">
    <property type="entry name" value="TamB"/>
    <property type="match status" value="1"/>
</dbReference>